<feature type="region of interest" description="Disordered" evidence="2">
    <location>
        <begin position="1"/>
        <end position="21"/>
    </location>
</feature>
<evidence type="ECO:0000256" key="1">
    <source>
        <dbReference type="SAM" id="Coils"/>
    </source>
</evidence>
<dbReference type="InParanoid" id="A0A078A2M5"/>
<dbReference type="PROSITE" id="PS50217">
    <property type="entry name" value="BZIP"/>
    <property type="match status" value="1"/>
</dbReference>
<reference evidence="4 5" key="1">
    <citation type="submission" date="2014-06" db="EMBL/GenBank/DDBJ databases">
        <authorList>
            <person name="Swart Estienne"/>
        </authorList>
    </citation>
    <scope>NUCLEOTIDE SEQUENCE [LARGE SCALE GENOMIC DNA]</scope>
    <source>
        <strain evidence="4 5">130c</strain>
    </source>
</reference>
<dbReference type="GO" id="GO:0003700">
    <property type="term" value="F:DNA-binding transcription factor activity"/>
    <property type="evidence" value="ECO:0007669"/>
    <property type="project" value="InterPro"/>
</dbReference>
<name>A0A078A2M5_STYLE</name>
<dbReference type="EMBL" id="CCKQ01005308">
    <property type="protein sequence ID" value="CDW76471.1"/>
    <property type="molecule type" value="Genomic_DNA"/>
</dbReference>
<accession>A0A078A2M5</accession>
<feature type="domain" description="BZIP" evidence="3">
    <location>
        <begin position="82"/>
        <end position="145"/>
    </location>
</feature>
<sequence>MNPTFNSYTSHSKSSSGTDLTGVQSVTTCINAETLSKEISRVVSSLEVEGIIYDSDSDISQESIAEKKILKIDKKLSKHKAMDKVEKRRLQNRKSALKCRLRKTHTIQSSMQQISLMTKEVGQLKQERQSLYEEISQLKDKLRDEQLKVAKMMSQIPAQAHQQTPVYTYSQPMQYVQTQPNNSNNHHGLNNLMVQPLLQGGIQPSQYYPNVYVKYPSQQQNAVPMFNQYTM</sequence>
<protein>
    <submittedName>
        <fullName evidence="4">Bzip transcription factor</fullName>
    </submittedName>
</protein>
<feature type="coiled-coil region" evidence="1">
    <location>
        <begin position="114"/>
        <end position="155"/>
    </location>
</feature>
<dbReference type="Pfam" id="PF00170">
    <property type="entry name" value="bZIP_1"/>
    <property type="match status" value="1"/>
</dbReference>
<dbReference type="SMART" id="SM00338">
    <property type="entry name" value="BRLZ"/>
    <property type="match status" value="1"/>
</dbReference>
<evidence type="ECO:0000259" key="3">
    <source>
        <dbReference type="PROSITE" id="PS50217"/>
    </source>
</evidence>
<evidence type="ECO:0000313" key="4">
    <source>
        <dbReference type="EMBL" id="CDW76471.1"/>
    </source>
</evidence>
<keyword evidence="1" id="KW-0175">Coiled coil</keyword>
<dbReference type="InterPro" id="IPR004827">
    <property type="entry name" value="bZIP"/>
</dbReference>
<dbReference type="AlphaFoldDB" id="A0A078A2M5"/>
<evidence type="ECO:0000313" key="5">
    <source>
        <dbReference type="Proteomes" id="UP000039865"/>
    </source>
</evidence>
<keyword evidence="5" id="KW-1185">Reference proteome</keyword>
<organism evidence="4 5">
    <name type="scientific">Stylonychia lemnae</name>
    <name type="common">Ciliate</name>
    <dbReference type="NCBI Taxonomy" id="5949"/>
    <lineage>
        <taxon>Eukaryota</taxon>
        <taxon>Sar</taxon>
        <taxon>Alveolata</taxon>
        <taxon>Ciliophora</taxon>
        <taxon>Intramacronucleata</taxon>
        <taxon>Spirotrichea</taxon>
        <taxon>Stichotrichia</taxon>
        <taxon>Sporadotrichida</taxon>
        <taxon>Oxytrichidae</taxon>
        <taxon>Stylonychinae</taxon>
        <taxon>Stylonychia</taxon>
    </lineage>
</organism>
<gene>
    <name evidence="4" type="primary">Contig15005.g15991</name>
    <name evidence="4" type="ORF">STYLEM_5472</name>
</gene>
<evidence type="ECO:0000256" key="2">
    <source>
        <dbReference type="SAM" id="MobiDB-lite"/>
    </source>
</evidence>
<dbReference type="OrthoDB" id="10662562at2759"/>
<dbReference type="Gene3D" id="1.20.5.170">
    <property type="match status" value="1"/>
</dbReference>
<dbReference type="Proteomes" id="UP000039865">
    <property type="component" value="Unassembled WGS sequence"/>
</dbReference>
<proteinExistence type="predicted"/>
<dbReference type="SUPFAM" id="SSF57959">
    <property type="entry name" value="Leucine zipper domain"/>
    <property type="match status" value="1"/>
</dbReference>
<dbReference type="InterPro" id="IPR046347">
    <property type="entry name" value="bZIP_sf"/>
</dbReference>